<dbReference type="InterPro" id="IPR021109">
    <property type="entry name" value="Peptidase_aspartic_dom_sf"/>
</dbReference>
<dbReference type="EMBL" id="JANEYF010003848">
    <property type="protein sequence ID" value="KAJ8933553.1"/>
    <property type="molecule type" value="Genomic_DNA"/>
</dbReference>
<dbReference type="AlphaFoldDB" id="A0AAV8X568"/>
<name>A0AAV8X568_9CUCU</name>
<proteinExistence type="predicted"/>
<organism evidence="1 2">
    <name type="scientific">Rhamnusium bicolor</name>
    <dbReference type="NCBI Taxonomy" id="1586634"/>
    <lineage>
        <taxon>Eukaryota</taxon>
        <taxon>Metazoa</taxon>
        <taxon>Ecdysozoa</taxon>
        <taxon>Arthropoda</taxon>
        <taxon>Hexapoda</taxon>
        <taxon>Insecta</taxon>
        <taxon>Pterygota</taxon>
        <taxon>Neoptera</taxon>
        <taxon>Endopterygota</taxon>
        <taxon>Coleoptera</taxon>
        <taxon>Polyphaga</taxon>
        <taxon>Cucujiformia</taxon>
        <taxon>Chrysomeloidea</taxon>
        <taxon>Cerambycidae</taxon>
        <taxon>Lepturinae</taxon>
        <taxon>Rhagiini</taxon>
        <taxon>Rhamnusium</taxon>
    </lineage>
</organism>
<comment type="caution">
    <text evidence="1">The sequence shown here is derived from an EMBL/GenBank/DDBJ whole genome shotgun (WGS) entry which is preliminary data.</text>
</comment>
<accession>A0AAV8X568</accession>
<evidence type="ECO:0000313" key="2">
    <source>
        <dbReference type="Proteomes" id="UP001162156"/>
    </source>
</evidence>
<sequence>MATVSPHSRPYVFINILGLHGTGIIDTAAKQSITGQSLYKALKAKGQTFSDKTVFIKVADGNGKLENVLVTFVDVILQGRAIPTNFIILPNAENNTLLGIDFLEDAKIILNISDRLWNFADTPGVKYDLVFEALPQRLHPTQPSTSRRLILRADEGTMLSSDQRRRLNALLEENKDIFQLGEERFHIQNIS</sequence>
<protein>
    <submittedName>
        <fullName evidence="1">Uncharacterized protein</fullName>
    </submittedName>
</protein>
<dbReference type="Proteomes" id="UP001162156">
    <property type="component" value="Unassembled WGS sequence"/>
</dbReference>
<dbReference type="SUPFAM" id="SSF50630">
    <property type="entry name" value="Acid proteases"/>
    <property type="match status" value="1"/>
</dbReference>
<dbReference type="Gene3D" id="2.40.70.10">
    <property type="entry name" value="Acid Proteases"/>
    <property type="match status" value="1"/>
</dbReference>
<gene>
    <name evidence="1" type="ORF">NQ314_013927</name>
</gene>
<reference evidence="1" key="1">
    <citation type="journal article" date="2023" name="Insect Mol. Biol.">
        <title>Genome sequencing provides insights into the evolution of gene families encoding plant cell wall-degrading enzymes in longhorned beetles.</title>
        <authorList>
            <person name="Shin N.R."/>
            <person name="Okamura Y."/>
            <person name="Kirsch R."/>
            <person name="Pauchet Y."/>
        </authorList>
    </citation>
    <scope>NUCLEOTIDE SEQUENCE</scope>
    <source>
        <strain evidence="1">RBIC_L_NR</strain>
    </source>
</reference>
<evidence type="ECO:0000313" key="1">
    <source>
        <dbReference type="EMBL" id="KAJ8933553.1"/>
    </source>
</evidence>
<keyword evidence="2" id="KW-1185">Reference proteome</keyword>